<comment type="caution">
    <text evidence="3">The sequence shown here is derived from an EMBL/GenBank/DDBJ whole genome shotgun (WGS) entry which is preliminary data.</text>
</comment>
<name>A0A9X3N4K8_9ACTN</name>
<feature type="domain" description="Response regulatory" evidence="2">
    <location>
        <begin position="3"/>
        <end position="112"/>
    </location>
</feature>
<dbReference type="AlphaFoldDB" id="A0A9X3N4K8"/>
<gene>
    <name evidence="3" type="ORF">OM076_42010</name>
</gene>
<evidence type="ECO:0000313" key="4">
    <source>
        <dbReference type="Proteomes" id="UP001149140"/>
    </source>
</evidence>
<dbReference type="RefSeq" id="WP_270046162.1">
    <property type="nucleotide sequence ID" value="NZ_JAPDOD010000080.1"/>
</dbReference>
<dbReference type="Gene3D" id="3.40.50.2300">
    <property type="match status" value="1"/>
</dbReference>
<evidence type="ECO:0000259" key="2">
    <source>
        <dbReference type="PROSITE" id="PS50110"/>
    </source>
</evidence>
<organism evidence="3 4">
    <name type="scientific">Solirubrobacter ginsenosidimutans</name>
    <dbReference type="NCBI Taxonomy" id="490573"/>
    <lineage>
        <taxon>Bacteria</taxon>
        <taxon>Bacillati</taxon>
        <taxon>Actinomycetota</taxon>
        <taxon>Thermoleophilia</taxon>
        <taxon>Solirubrobacterales</taxon>
        <taxon>Solirubrobacteraceae</taxon>
        <taxon>Solirubrobacter</taxon>
    </lineage>
</organism>
<dbReference type="SUPFAM" id="SSF52172">
    <property type="entry name" value="CheY-like"/>
    <property type="match status" value="1"/>
</dbReference>
<dbReference type="InterPro" id="IPR001789">
    <property type="entry name" value="Sig_transdc_resp-reg_receiver"/>
</dbReference>
<proteinExistence type="predicted"/>
<sequence>MIRVVVLDHHPATCAGVNAILREHSGVVPVGAAADRRALWPLLYRADPDVVVVDDLRVCLAVRARQPQARVVLHLANAGFAMIVPAAFAGAHALVDKTCSPAELVAAIRGETGLPIITPRLQRHAAAQLGGTDRAILAMRLAGTPDREIAEVVGLEPRAMTARNAAIIDVLSGRAVAALDRAGELHAG</sequence>
<dbReference type="InterPro" id="IPR011006">
    <property type="entry name" value="CheY-like_superfamily"/>
</dbReference>
<evidence type="ECO:0000256" key="1">
    <source>
        <dbReference type="PROSITE-ProRule" id="PRU00169"/>
    </source>
</evidence>
<reference evidence="3" key="1">
    <citation type="submission" date="2022-10" db="EMBL/GenBank/DDBJ databases">
        <title>The WGS of Solirubrobacter ginsenosidimutans DSM 21036.</title>
        <authorList>
            <person name="Jiang Z."/>
        </authorList>
    </citation>
    <scope>NUCLEOTIDE SEQUENCE</scope>
    <source>
        <strain evidence="3">DSM 21036</strain>
    </source>
</reference>
<accession>A0A9X3N4K8</accession>
<dbReference type="Proteomes" id="UP001149140">
    <property type="component" value="Unassembled WGS sequence"/>
</dbReference>
<dbReference type="EMBL" id="JAPDOD010000080">
    <property type="protein sequence ID" value="MDA0166910.1"/>
    <property type="molecule type" value="Genomic_DNA"/>
</dbReference>
<keyword evidence="4" id="KW-1185">Reference proteome</keyword>
<protein>
    <recommendedName>
        <fullName evidence="2">Response regulatory domain-containing protein</fullName>
    </recommendedName>
</protein>
<keyword evidence="1" id="KW-0597">Phosphoprotein</keyword>
<dbReference type="GO" id="GO:0000160">
    <property type="term" value="P:phosphorelay signal transduction system"/>
    <property type="evidence" value="ECO:0007669"/>
    <property type="project" value="InterPro"/>
</dbReference>
<dbReference type="PROSITE" id="PS50110">
    <property type="entry name" value="RESPONSE_REGULATORY"/>
    <property type="match status" value="1"/>
</dbReference>
<evidence type="ECO:0000313" key="3">
    <source>
        <dbReference type="EMBL" id="MDA0166910.1"/>
    </source>
</evidence>
<feature type="modified residue" description="4-aspartylphosphate" evidence="1">
    <location>
        <position position="54"/>
    </location>
</feature>